<dbReference type="Proteomes" id="UP000014605">
    <property type="component" value="Unassembled WGS sequence"/>
</dbReference>
<dbReference type="AlphaFoldDB" id="S3LC97"/>
<keyword evidence="3" id="KW-1133">Transmembrane helix</keyword>
<protein>
    <recommendedName>
        <fullName evidence="5">ABC transmembrane type-1 domain-containing protein</fullName>
    </recommendedName>
</protein>
<evidence type="ECO:0000256" key="1">
    <source>
        <dbReference type="ARBA" id="ARBA00004651"/>
    </source>
</evidence>
<accession>S3LC97</accession>
<evidence type="ECO:0000256" key="3">
    <source>
        <dbReference type="ARBA" id="ARBA00022989"/>
    </source>
</evidence>
<dbReference type="InterPro" id="IPR011527">
    <property type="entry name" value="ABC1_TM_dom"/>
</dbReference>
<name>S3LC97_9SPIR</name>
<evidence type="ECO:0000313" key="6">
    <source>
        <dbReference type="EMBL" id="EPF47285.1"/>
    </source>
</evidence>
<dbReference type="InterPro" id="IPR036640">
    <property type="entry name" value="ABC1_TM_sf"/>
</dbReference>
<organism evidence="6 7">
    <name type="scientific">Treponema vincentii F0403</name>
    <dbReference type="NCBI Taxonomy" id="1125702"/>
    <lineage>
        <taxon>Bacteria</taxon>
        <taxon>Pseudomonadati</taxon>
        <taxon>Spirochaetota</taxon>
        <taxon>Spirochaetia</taxon>
        <taxon>Spirochaetales</taxon>
        <taxon>Treponemataceae</taxon>
        <taxon>Treponema</taxon>
    </lineage>
</organism>
<dbReference type="Gene3D" id="1.20.1560.10">
    <property type="entry name" value="ABC transporter type 1, transmembrane domain"/>
    <property type="match status" value="1"/>
</dbReference>
<dbReference type="GO" id="GO:0140359">
    <property type="term" value="F:ABC-type transporter activity"/>
    <property type="evidence" value="ECO:0007669"/>
    <property type="project" value="InterPro"/>
</dbReference>
<dbReference type="PROSITE" id="PS50929">
    <property type="entry name" value="ABC_TM1F"/>
    <property type="match status" value="1"/>
</dbReference>
<comment type="caution">
    <text evidence="6">The sequence shown here is derived from an EMBL/GenBank/DDBJ whole genome shotgun (WGS) entry which is preliminary data.</text>
</comment>
<gene>
    <name evidence="6" type="ORF">HMPREF1222_01109</name>
</gene>
<reference evidence="6 7" key="1">
    <citation type="submission" date="2013-04" db="EMBL/GenBank/DDBJ databases">
        <title>The Genome Sequence of Treponema vincentii F0403.</title>
        <authorList>
            <consortium name="The Broad Institute Genomics Platform"/>
            <person name="Earl A."/>
            <person name="Ward D."/>
            <person name="Feldgarden M."/>
            <person name="Gevers D."/>
            <person name="Leonetti C."/>
            <person name="Izard J."/>
            <person name="Walker B."/>
            <person name="Young S."/>
            <person name="Zeng Q."/>
            <person name="Gargeya S."/>
            <person name="Fitzgerald M."/>
            <person name="Haas B."/>
            <person name="Abouelleil A."/>
            <person name="Allen A.W."/>
            <person name="Alvarado L."/>
            <person name="Arachchi H.M."/>
            <person name="Berlin A.M."/>
            <person name="Chapman S.B."/>
            <person name="Gainer-Dewar J."/>
            <person name="Goldberg J."/>
            <person name="Griggs A."/>
            <person name="Gujja S."/>
            <person name="Hansen M."/>
            <person name="Howarth C."/>
            <person name="Imamovic A."/>
            <person name="Ireland A."/>
            <person name="Larimer J."/>
            <person name="McCowan C."/>
            <person name="Murphy C."/>
            <person name="Pearson M."/>
            <person name="Poon T.W."/>
            <person name="Priest M."/>
            <person name="Roberts A."/>
            <person name="Saif S."/>
            <person name="Shea T."/>
            <person name="Sisk P."/>
            <person name="Sykes S."/>
            <person name="Wortman J."/>
            <person name="Nusbaum C."/>
            <person name="Birren B."/>
        </authorList>
    </citation>
    <scope>NUCLEOTIDE SEQUENCE [LARGE SCALE GENOMIC DNA]</scope>
    <source>
        <strain evidence="6 7">F0403</strain>
    </source>
</reference>
<proteinExistence type="predicted"/>
<keyword evidence="7" id="KW-1185">Reference proteome</keyword>
<sequence length="129" mass="14252">MLRKAAVSGRRCSMQLLILLALSLQILMHCLSTALSHKTAFSILKKIRLAVTEKMMRMPLGYTQTKGSGYFHSLLIDSTERLEYPLAHAIPETTSNVLLPVSIIASLTAAAKISRSQLNAEFCVIAKHR</sequence>
<evidence type="ECO:0000256" key="2">
    <source>
        <dbReference type="ARBA" id="ARBA00022692"/>
    </source>
</evidence>
<feature type="domain" description="ABC transmembrane type-1" evidence="5">
    <location>
        <begin position="16"/>
        <end position="107"/>
    </location>
</feature>
<dbReference type="SUPFAM" id="SSF90123">
    <property type="entry name" value="ABC transporter transmembrane region"/>
    <property type="match status" value="1"/>
</dbReference>
<keyword evidence="2" id="KW-0812">Transmembrane</keyword>
<comment type="subcellular location">
    <subcellularLocation>
        <location evidence="1">Cell membrane</location>
        <topology evidence="1">Multi-pass membrane protein</topology>
    </subcellularLocation>
</comment>
<dbReference type="HOGENOM" id="CLU_1947895_0_0_12"/>
<dbReference type="EMBL" id="ATFC01000007">
    <property type="protein sequence ID" value="EPF47285.1"/>
    <property type="molecule type" value="Genomic_DNA"/>
</dbReference>
<dbReference type="GO" id="GO:0005886">
    <property type="term" value="C:plasma membrane"/>
    <property type="evidence" value="ECO:0007669"/>
    <property type="project" value="UniProtKB-SubCell"/>
</dbReference>
<dbReference type="Pfam" id="PF00664">
    <property type="entry name" value="ABC_membrane"/>
    <property type="match status" value="1"/>
</dbReference>
<dbReference type="PATRIC" id="fig|1125702.3.peg.1150"/>
<evidence type="ECO:0000256" key="4">
    <source>
        <dbReference type="ARBA" id="ARBA00023136"/>
    </source>
</evidence>
<dbReference type="GO" id="GO:0005524">
    <property type="term" value="F:ATP binding"/>
    <property type="evidence" value="ECO:0007669"/>
    <property type="project" value="InterPro"/>
</dbReference>
<evidence type="ECO:0000313" key="7">
    <source>
        <dbReference type="Proteomes" id="UP000014605"/>
    </source>
</evidence>
<keyword evidence="4" id="KW-0472">Membrane</keyword>
<evidence type="ECO:0000259" key="5">
    <source>
        <dbReference type="PROSITE" id="PS50929"/>
    </source>
</evidence>